<protein>
    <submittedName>
        <fullName evidence="1">Uncharacterized protein</fullName>
    </submittedName>
</protein>
<dbReference type="Proteomes" id="UP001234989">
    <property type="component" value="Chromosome 3"/>
</dbReference>
<sequence length="98" mass="11268">MTKEQLKKNQEQDENMTKMMTQMDLLTKHIMGSGSKAVNAVRVSGVNPDEARFEDLYNEEVHFLANQIGGSCPNYPRSGGNQGWNRDCDDCWRDRDRK</sequence>
<accession>A0AAF0QAZ9</accession>
<organism evidence="1 2">
    <name type="scientific">Solanum verrucosum</name>
    <dbReference type="NCBI Taxonomy" id="315347"/>
    <lineage>
        <taxon>Eukaryota</taxon>
        <taxon>Viridiplantae</taxon>
        <taxon>Streptophyta</taxon>
        <taxon>Embryophyta</taxon>
        <taxon>Tracheophyta</taxon>
        <taxon>Spermatophyta</taxon>
        <taxon>Magnoliopsida</taxon>
        <taxon>eudicotyledons</taxon>
        <taxon>Gunneridae</taxon>
        <taxon>Pentapetalae</taxon>
        <taxon>asterids</taxon>
        <taxon>lamiids</taxon>
        <taxon>Solanales</taxon>
        <taxon>Solanaceae</taxon>
        <taxon>Solanoideae</taxon>
        <taxon>Solaneae</taxon>
        <taxon>Solanum</taxon>
    </lineage>
</organism>
<reference evidence="1" key="1">
    <citation type="submission" date="2023-08" db="EMBL/GenBank/DDBJ databases">
        <title>A de novo genome assembly of Solanum verrucosum Schlechtendal, a Mexican diploid species geographically isolated from the other diploid A-genome species in potato relatives.</title>
        <authorList>
            <person name="Hosaka K."/>
        </authorList>
    </citation>
    <scope>NUCLEOTIDE SEQUENCE</scope>
    <source>
        <tissue evidence="1">Young leaves</tissue>
    </source>
</reference>
<keyword evidence="2" id="KW-1185">Reference proteome</keyword>
<evidence type="ECO:0000313" key="2">
    <source>
        <dbReference type="Proteomes" id="UP001234989"/>
    </source>
</evidence>
<dbReference type="EMBL" id="CP133614">
    <property type="protein sequence ID" value="WMV19921.1"/>
    <property type="molecule type" value="Genomic_DNA"/>
</dbReference>
<evidence type="ECO:0000313" key="1">
    <source>
        <dbReference type="EMBL" id="WMV19921.1"/>
    </source>
</evidence>
<dbReference type="AlphaFoldDB" id="A0AAF0QAZ9"/>
<name>A0AAF0QAZ9_SOLVR</name>
<gene>
    <name evidence="1" type="ORF">MTR67_013306</name>
</gene>
<proteinExistence type="predicted"/>